<dbReference type="Gene3D" id="3.40.50.2000">
    <property type="entry name" value="Glycogen Phosphorylase B"/>
    <property type="match status" value="2"/>
</dbReference>
<dbReference type="InterPro" id="IPR022623">
    <property type="entry name" value="Glyco_trans_4"/>
</dbReference>
<reference evidence="3 4" key="1">
    <citation type="submission" date="2020-04" db="EMBL/GenBank/DDBJ databases">
        <authorList>
            <consortium name="Desulfovibrio sp. FSS-1 genome sequencing consortium"/>
            <person name="Shimoshige H."/>
            <person name="Kobayashi H."/>
            <person name="Maekawa T."/>
        </authorList>
    </citation>
    <scope>NUCLEOTIDE SEQUENCE [LARGE SCALE GENOMIC DNA]</scope>
    <source>
        <strain evidence="3 4">SIID29052-01</strain>
    </source>
</reference>
<proteinExistence type="predicted"/>
<evidence type="ECO:0000259" key="2">
    <source>
        <dbReference type="Pfam" id="PF12000"/>
    </source>
</evidence>
<dbReference type="GO" id="GO:0009103">
    <property type="term" value="P:lipopolysaccharide biosynthetic process"/>
    <property type="evidence" value="ECO:0007669"/>
    <property type="project" value="TreeGrafter"/>
</dbReference>
<protein>
    <submittedName>
        <fullName evidence="3">Spore coat protein SA</fullName>
        <ecNumber evidence="3">2.4.-.-</ecNumber>
    </submittedName>
</protein>
<comment type="caution">
    <text evidence="3">The sequence shown here is derived from an EMBL/GenBank/DDBJ whole genome shotgun (WGS) entry which is preliminary data.</text>
</comment>
<keyword evidence="3" id="KW-0328">Glycosyltransferase</keyword>
<name>A0A6V8LRL6_9BACT</name>
<reference evidence="3 4" key="2">
    <citation type="submission" date="2020-05" db="EMBL/GenBank/DDBJ databases">
        <title>Draft genome sequence of Desulfovibrio sp. strainFSS-1.</title>
        <authorList>
            <person name="Shimoshige H."/>
            <person name="Kobayashi H."/>
            <person name="Maekawa T."/>
        </authorList>
    </citation>
    <scope>NUCLEOTIDE SEQUENCE [LARGE SCALE GENOMIC DNA]</scope>
    <source>
        <strain evidence="3 4">SIID29052-01</strain>
    </source>
</reference>
<dbReference type="AlphaFoldDB" id="A0A6V8LRL6"/>
<gene>
    <name evidence="3" type="primary">cotSA</name>
    <name evidence="3" type="ORF">NNJEOMEG_00059</name>
</gene>
<organism evidence="3 4">
    <name type="scientific">Fundidesulfovibrio magnetotacticus</name>
    <dbReference type="NCBI Taxonomy" id="2730080"/>
    <lineage>
        <taxon>Bacteria</taxon>
        <taxon>Pseudomonadati</taxon>
        <taxon>Thermodesulfobacteriota</taxon>
        <taxon>Desulfovibrionia</taxon>
        <taxon>Desulfovibrionales</taxon>
        <taxon>Desulfovibrionaceae</taxon>
        <taxon>Fundidesulfovibrio</taxon>
    </lineage>
</organism>
<dbReference type="SUPFAM" id="SSF53756">
    <property type="entry name" value="UDP-Glycosyltransferase/glycogen phosphorylase"/>
    <property type="match status" value="1"/>
</dbReference>
<dbReference type="Pfam" id="PF12000">
    <property type="entry name" value="Glyco_trans_4_3"/>
    <property type="match status" value="1"/>
</dbReference>
<dbReference type="EMBL" id="BLTE01000001">
    <property type="protein sequence ID" value="GFK92237.1"/>
    <property type="molecule type" value="Genomic_DNA"/>
</dbReference>
<dbReference type="PANTHER" id="PTHR46401:SF2">
    <property type="entry name" value="GLYCOSYLTRANSFERASE WBBK-RELATED"/>
    <property type="match status" value="1"/>
</dbReference>
<dbReference type="GO" id="GO:0016757">
    <property type="term" value="F:glycosyltransferase activity"/>
    <property type="evidence" value="ECO:0007669"/>
    <property type="project" value="UniProtKB-KW"/>
</dbReference>
<accession>A0A6V8LRL6</accession>
<dbReference type="Proteomes" id="UP000494245">
    <property type="component" value="Unassembled WGS sequence"/>
</dbReference>
<keyword evidence="3" id="KW-0167">Capsid protein</keyword>
<dbReference type="PANTHER" id="PTHR46401">
    <property type="entry name" value="GLYCOSYLTRANSFERASE WBBK-RELATED"/>
    <property type="match status" value="1"/>
</dbReference>
<evidence type="ECO:0000256" key="1">
    <source>
        <dbReference type="ARBA" id="ARBA00022679"/>
    </source>
</evidence>
<keyword evidence="1 3" id="KW-0808">Transferase</keyword>
<dbReference type="RefSeq" id="WP_173080190.1">
    <property type="nucleotide sequence ID" value="NZ_BLTE01000001.1"/>
</dbReference>
<evidence type="ECO:0000313" key="4">
    <source>
        <dbReference type="Proteomes" id="UP000494245"/>
    </source>
</evidence>
<keyword evidence="4" id="KW-1185">Reference proteome</keyword>
<feature type="domain" description="Glycosyl transferase family 4" evidence="2">
    <location>
        <begin position="28"/>
        <end position="193"/>
    </location>
</feature>
<dbReference type="EC" id="2.4.-.-" evidence="3"/>
<evidence type="ECO:0000313" key="3">
    <source>
        <dbReference type="EMBL" id="GFK92237.1"/>
    </source>
</evidence>
<sequence>MISVLFVHRSFPGQFIGLVSHFLRRGDAHVAAICERSGSAPVFGVQYAAYDAPPRSGAGVHPYAEHTDHHVRRGAAAFDAALALKDGGFYPDVIYVHPGWGEALFLRDVFPLAKSIVYCEHYYRVVGTDVGFDPEFPLPLMQTPLLALHNLPTLHALNACDAAVSPTRWQQQGFPEHWAEKIKVLHEGVDTDLIKPDPQACFTLPDGRVLRAGDEVVTYLSRTLEPYRGFHSFMRALPRLLELRPNARVLVAGGEGRGYGPRPPDGAKGWLETCLRENPVDLERVHFLGPLAYPDFLKALQVSACHVYLTYPFVLSWSLIEALAAGCLVVGSSTAPLLEVIEHGRNGLLTDFFDAPALAGLIAAALSDVASGAGIRREARRTAVERFDRSRVCLPAHLELLEGLLGERAR</sequence>
<keyword evidence="3" id="KW-0946">Virion</keyword>
<dbReference type="Pfam" id="PF13692">
    <property type="entry name" value="Glyco_trans_1_4"/>
    <property type="match status" value="1"/>
</dbReference>